<gene>
    <name evidence="1" type="ORF">J5227_00180</name>
</gene>
<accession>A0A8I1W9S9</accession>
<organism evidence="1 2">
    <name type="scientific">Bacillus subtilis</name>
    <dbReference type="NCBI Taxonomy" id="1423"/>
    <lineage>
        <taxon>Bacteria</taxon>
        <taxon>Bacillati</taxon>
        <taxon>Bacillota</taxon>
        <taxon>Bacilli</taxon>
        <taxon>Bacillales</taxon>
        <taxon>Bacillaceae</taxon>
        <taxon>Bacillus</taxon>
    </lineage>
</organism>
<protein>
    <submittedName>
        <fullName evidence="1">DUF3800 domain-containing protein</fullName>
    </submittedName>
</protein>
<dbReference type="Proteomes" id="UP000665181">
    <property type="component" value="Unassembled WGS sequence"/>
</dbReference>
<dbReference type="RefSeq" id="WP_208555809.1">
    <property type="nucleotide sequence ID" value="NZ_JAGFPW010000001.1"/>
</dbReference>
<sequence length="153" mass="17340">MEAINVPVFLSITQIIEKIGRKTKYNFSLVHDETKQFEDAYTDIFKKISEADSFEAKLTDGNSIIMGYKHLKDFSFITSSQSKWVQAADILAGVLGRLLNDIKDDTLNDDSLLKLAKTFLPSLLFQDVIKLSDSICSNQTREKIFEAIKPLEN</sequence>
<evidence type="ECO:0000313" key="2">
    <source>
        <dbReference type="Proteomes" id="UP000665181"/>
    </source>
</evidence>
<comment type="caution">
    <text evidence="1">The sequence shown here is derived from an EMBL/GenBank/DDBJ whole genome shotgun (WGS) entry which is preliminary data.</text>
</comment>
<dbReference type="EMBL" id="JAGFPW010000001">
    <property type="protein sequence ID" value="MBO3792761.1"/>
    <property type="molecule type" value="Genomic_DNA"/>
</dbReference>
<reference evidence="1" key="1">
    <citation type="submission" date="2021-03" db="EMBL/GenBank/DDBJ databases">
        <title>Isolation of Bacillus subtilis from fermented food sample.</title>
        <authorList>
            <person name="Lakshmanan V."/>
            <person name="Athira K."/>
            <person name="Rajagopal K."/>
        </authorList>
    </citation>
    <scope>NUCLEOTIDE SEQUENCE</scope>
    <source>
        <strain evidence="1">S1</strain>
    </source>
</reference>
<name>A0A8I1W9S9_BACIU</name>
<proteinExistence type="predicted"/>
<evidence type="ECO:0000313" key="1">
    <source>
        <dbReference type="EMBL" id="MBO3792761.1"/>
    </source>
</evidence>
<dbReference type="AlphaFoldDB" id="A0A8I1W9S9"/>